<sequence>MVVISTFFFVVVVFLVSLSPSSSSSVICQLLKSNGFPIGLVPKESIMAFSVDHDGTFQFRLREPCTTKFENNVRYETNITGTIRYGQISDLRGVYAQELFLWFPVKGVKVDIPTSGIIYFDIGVIFKQLSFSLFDIPPDCHRYVEEEEEIRRWGLSDGDAFLGSDDIAGNPGEKMTRNVAEEDMESSTERVDM</sequence>
<keyword evidence="4" id="KW-1185">Reference proteome</keyword>
<feature type="chain" id="PRO_5005527198" description="DUF538 family protein" evidence="2">
    <location>
        <begin position="25"/>
        <end position="193"/>
    </location>
</feature>
<dbReference type="Proteomes" id="UP000036987">
    <property type="component" value="Unassembled WGS sequence"/>
</dbReference>
<evidence type="ECO:0008006" key="5">
    <source>
        <dbReference type="Google" id="ProtNLM"/>
    </source>
</evidence>
<dbReference type="InterPro" id="IPR007493">
    <property type="entry name" value="DUF538"/>
</dbReference>
<dbReference type="OMA" id="YDVLNSH"/>
<dbReference type="FunFam" id="2.30.240.10:FF:000002">
    <property type="entry name" value="Uncharacterized protein At3g07460"/>
    <property type="match status" value="1"/>
</dbReference>
<accession>A0A0K9NVN0</accession>
<dbReference type="EMBL" id="LFYR01001565">
    <property type="protein sequence ID" value="KMZ60819.1"/>
    <property type="molecule type" value="Genomic_DNA"/>
</dbReference>
<reference evidence="4" key="1">
    <citation type="journal article" date="2016" name="Nature">
        <title>The genome of the seagrass Zostera marina reveals angiosperm adaptation to the sea.</title>
        <authorList>
            <person name="Olsen J.L."/>
            <person name="Rouze P."/>
            <person name="Verhelst B."/>
            <person name="Lin Y.-C."/>
            <person name="Bayer T."/>
            <person name="Collen J."/>
            <person name="Dattolo E."/>
            <person name="De Paoli E."/>
            <person name="Dittami S."/>
            <person name="Maumus F."/>
            <person name="Michel G."/>
            <person name="Kersting A."/>
            <person name="Lauritano C."/>
            <person name="Lohaus R."/>
            <person name="Toepel M."/>
            <person name="Tonon T."/>
            <person name="Vanneste K."/>
            <person name="Amirebrahimi M."/>
            <person name="Brakel J."/>
            <person name="Bostroem C."/>
            <person name="Chovatia M."/>
            <person name="Grimwood J."/>
            <person name="Jenkins J.W."/>
            <person name="Jueterbock A."/>
            <person name="Mraz A."/>
            <person name="Stam W.T."/>
            <person name="Tice H."/>
            <person name="Bornberg-Bauer E."/>
            <person name="Green P.J."/>
            <person name="Pearson G.A."/>
            <person name="Procaccini G."/>
            <person name="Duarte C.M."/>
            <person name="Schmutz J."/>
            <person name="Reusch T.B.H."/>
            <person name="Van de Peer Y."/>
        </authorList>
    </citation>
    <scope>NUCLEOTIDE SEQUENCE [LARGE SCALE GENOMIC DNA]</scope>
    <source>
        <strain evidence="4">cv. Finnish</strain>
    </source>
</reference>
<organism evidence="3 4">
    <name type="scientific">Zostera marina</name>
    <name type="common">Eelgrass</name>
    <dbReference type="NCBI Taxonomy" id="29655"/>
    <lineage>
        <taxon>Eukaryota</taxon>
        <taxon>Viridiplantae</taxon>
        <taxon>Streptophyta</taxon>
        <taxon>Embryophyta</taxon>
        <taxon>Tracheophyta</taxon>
        <taxon>Spermatophyta</taxon>
        <taxon>Magnoliopsida</taxon>
        <taxon>Liliopsida</taxon>
        <taxon>Zosteraceae</taxon>
        <taxon>Zostera</taxon>
    </lineage>
</organism>
<dbReference type="InterPro" id="IPR036758">
    <property type="entry name" value="At5g01610-like"/>
</dbReference>
<dbReference type="AlphaFoldDB" id="A0A0K9NVN0"/>
<dbReference type="PANTHER" id="PTHR31676">
    <property type="entry name" value="T31J12.3 PROTEIN-RELATED"/>
    <property type="match status" value="1"/>
</dbReference>
<gene>
    <name evidence="3" type="ORF">ZOSMA_56G00500</name>
</gene>
<dbReference type="PANTHER" id="PTHR31676:SF110">
    <property type="entry name" value="TRANSMEMBRANE PROTEIN"/>
    <property type="match status" value="1"/>
</dbReference>
<feature type="region of interest" description="Disordered" evidence="1">
    <location>
        <begin position="163"/>
        <end position="193"/>
    </location>
</feature>
<dbReference type="OrthoDB" id="754232at2759"/>
<dbReference type="Pfam" id="PF04398">
    <property type="entry name" value="DUF538"/>
    <property type="match status" value="1"/>
</dbReference>
<dbReference type="SUPFAM" id="SSF141562">
    <property type="entry name" value="At5g01610-like"/>
    <property type="match status" value="1"/>
</dbReference>
<evidence type="ECO:0000313" key="4">
    <source>
        <dbReference type="Proteomes" id="UP000036987"/>
    </source>
</evidence>
<feature type="signal peptide" evidence="2">
    <location>
        <begin position="1"/>
        <end position="24"/>
    </location>
</feature>
<proteinExistence type="predicted"/>
<evidence type="ECO:0000256" key="2">
    <source>
        <dbReference type="SAM" id="SignalP"/>
    </source>
</evidence>
<keyword evidence="2" id="KW-0732">Signal</keyword>
<name>A0A0K9NVN0_ZOSMR</name>
<evidence type="ECO:0000313" key="3">
    <source>
        <dbReference type="EMBL" id="KMZ60819.1"/>
    </source>
</evidence>
<dbReference type="Gene3D" id="2.30.240.10">
    <property type="entry name" value="At5g01610-like"/>
    <property type="match status" value="1"/>
</dbReference>
<comment type="caution">
    <text evidence="3">The sequence shown here is derived from an EMBL/GenBank/DDBJ whole genome shotgun (WGS) entry which is preliminary data.</text>
</comment>
<protein>
    <recommendedName>
        <fullName evidence="5">DUF538 family protein</fullName>
    </recommendedName>
</protein>
<evidence type="ECO:0000256" key="1">
    <source>
        <dbReference type="SAM" id="MobiDB-lite"/>
    </source>
</evidence>